<accession>A0ABW3V9C2</accession>
<dbReference type="SUPFAM" id="SSF52777">
    <property type="entry name" value="CoA-dependent acyltransferases"/>
    <property type="match status" value="18"/>
</dbReference>
<dbReference type="CDD" id="cd05930">
    <property type="entry name" value="A_NRPS"/>
    <property type="match status" value="3"/>
</dbReference>
<dbReference type="InterPro" id="IPR010060">
    <property type="entry name" value="NRPS_synth"/>
</dbReference>
<dbReference type="InterPro" id="IPR025110">
    <property type="entry name" value="AMP-bd_C"/>
</dbReference>
<dbReference type="Gene3D" id="1.10.1200.10">
    <property type="entry name" value="ACP-like"/>
    <property type="match status" value="5"/>
</dbReference>
<sequence length="7928" mass="842283">MSIESAERLLPLAEWNDPEQPAHTTTVVELFAGAAAAHPGVTALVARGRRPVRLTYAELARHVHQLAHHLLAGGLTAEQVVAVHLPRSPEMVISVLAIMAAGGAFVPVDPEWPEQRRRQVLADAGAVHMVTTADDGDPLVPASVVDLGAWRYADRQADRPDVRIEPERLAYVMFTSGSTGTPKGAMIRHAAIANRLEWQVHTVLGFGPGDASLFKAPLSFDISVNEILLPLVSGGHVVVADPGGDRDPHHLFDLIATEGVTFVYLVPSMLDALLEMARGTAGGGLDGLRHVWCGGEALTPELFRRFRARLTTTMYHGYGPAEATIGVTHAIYRPGAERSDTSIGRPNPYTQIHVLDERLRPVPVGVGGELYAAGFLLGRGYVNAPGVTAARFVANPFDPTGARLYRTGDLARWHPDGTLEFLGRVDNQVKIRGMRLEPEEVEAALAAHPAVRQAVVAARSNSAGAKYLAAYVLLLDPVTEDELRGWCADRLPEYMVPTTVTVLDTFPLTPNGKVDRRALPEPQRPAREPGRAPRTPHEATLCAVVAEVLGLPEVGADDDFFTLGGDSIVAIGLVSRARREGLEIRPSEVFELRTPAALALAARDAAGAEPSTVAPVGELPATPVVEWLHATGPSEGFYQSITLHAPAALTTERLAELTTGLLARHDVLRARVRTGADGRPRVDVPAGPAAPSVTHVRLDPDEPVADRVRQETVAAAARLDASAGRMLEVVRLDRGPDAQGRVLLVVHHVVVDGVSLRVLAEDLGRAWAGADPQPATTSFREWALRLDEATRAGTFDDDLPFWRAAAAAPNPVLGNRPLDPATDTVATERALTVTVPSALTGPLLGSVPAAIHGGVNDALVAALGLAVRAWRGHDRILVEMEGHGREAELLPGHPLDLSRTVGWFTTLYPVPLEITDGSLAEVVRSVKEQLRAVPRHGLGYGALRFLGGHEELSVAPSLLFNYLGRFPAGSGADWSTADDAAAGDERVLGEDRDPRMPLPRALEVNAITVDTADGPVLSARFSWPAAVLDAADVRALADEWVRLLGAIATDDTVAGHTPSDFPLVPLTAADVAELEREVPALQDVLPLLPLQQGMYFHATFGDGSVDPYRIQQVAELTGPLDPEVLRAAVATMVDRHPALRAGFRGLADGRIVQVVSGHVEFEWRVVDLTGSADPAAGLAEVTAAERARPFDLARPPLVRWAVVSLTPTEHRLVQTLHHIVADGWSYPLMFNDVVDAYRGTLRGVPAVALGRHVAAVAGADAERDAQVWAEALAEVEEPTLLVDADPGAAVGEHRIAAEELSVDRSAALTGLARDLGVTLSTVLHAAWGLVLGRTLGEDTVVFGSTVSGRAGQTVPGVESVVGLLINTVPVAMSWTKADPVDDVVRRLQDRQTAVLEHQHVGLAELARSRGLRTLFDTLVIVENFPEVYAPQDDGPAVRGFTSTTFSHYPVSLVAFPGERLTLQLKYDVDLVAEDRARDLLDRVLRVLYQLAADPRTPVGRLELVDAAARTTVVEDFNDTELDLGAPTLRSRFEHWVRETPDTTAVVFEGSSVSYAELDRRANLLAHDLLARGVSRGSVVAVRLERSIELIVALYAVHKAGAAYLPVDPGYPAERIAFVLEDARPVVVLDDPAAFPVDGDPANPDTVVTPADPAYVIYTSGSTGRPKGVVVPHGAAANFLTWMQERHRLEPGEPTLQKTPTSFDASLRELFWPLMSGATMVLAKPEGHKDAAYLAALIAEHEVTTVQFVPSMFAVFLEEPAVRELTSLRRVICGGEVLPADVVRRFAALSDAELHNVYGPTEAAIDVTAWDTRERPVRASVPVGRPVANTRLYVLDGALRPVPPGVTGELYLAGVQLAHGYLNRPGLTAERFVADPFVPGARMYRSGDVARWDETGVLEVTGRVDHQVQVRGFRIEPGEIESALVAAGATRAVVVVRDGRLVGYVTGPTSSDALVARVAEVLPEHMVPAIVVALEAFPSTPNGKLDRAALPAPDFAGLVSDRAPRTPVEERLAALFADALALDRVGIDDDFFALGGDSITSIAVSGRARRAGLRITPRDVFRLRTVAALAGVVDDVVTDTGSARDEGIGPVPLVPVMAEAARDRIPLANFFQSALLRTPEGLTGADLDRILAAVLARHGLLRAVVEPAGDAWTVEVPAGTTPPTVVVEPGAVSAQTVERATREAAAALDPARGALLRAVWFRDARALLLVAHHLVVDGVSWRIIGGELAAAWDAVRTGTEELLAPVETSYATWSRTLREAAAAGRFRAELEHWRAVLATPDPDLGDRPLDAGVDVQATTDTVTVTLPPFAGAAQAIHGRGDDVLVAAFAIALHRWRRDRGVDAGPATVLRVKGHGRESALLGDLDLSRTVGSFTSVYPVRVDPGDVSAADVDEAGAALARAVKAVKEQLRVPSAGVGYGVLRHLDPYADLPDVRPQVVLNYRGRGQATDGDWAPLPGFAAVGSGLDPAAPVDALEINVLGEGDAGTATLTWPTGILGAADVRALARRWTEVLDAVARCPDLRGHTPSDFPLVSLRQDEVAALEAAGPVEDVWPLSPLQAGLYFQARFADTSAEGVDVYLAQDSIEFETRLDVDALTRAATLLLDQNSALRLGFTDAGLDAPVAVLPSRVAPVVTEIDLSGLPPAERAERTAAIMAEDRRTPFDLARPPLFRLAVLRGDGRDHLLMTRHLILWDGWSRELVLRRLFGAYEAYRRGDAAALPAPATARFPDYLGWLAEQDDAAAAAAWAQAFADVESPTIMFPEAVGSDPVIATRLSVELSEADTARLSARARELGVTLNSVVATALGLVLGHAAGTDDVVFGMTVSGRPAEVAGVESVVGVFLNTIPARVRLDPADTVADAVRGMHEQRAAMMPFEHLGLGEVQRAVGRGQLFDNLYVLQNFVDDEALTDDLRADHGIVSADGVDSTHYPLTWVVYPGPRLWVKLEHRSDVVAPERAAGLLARLEQVLLRLADGLDERVAAIDLTTPADRAARVAEWARAEHEIGTATIADLLAERAAAVPEETALVFGGTRVGYADLDARINRLAHHLLAAGAGPEKVVGLALPRSIEMVVALFAVLRTGAAYLPLELEQPDDRLHGMIADARPLLVLSTSAVSARFPGAVELDRLDLAVYPDTAPTAEQLGAFAPGRSGRLDHPAYVIFTSGSTGKPKGVVTPYRGLTNMQLNHRAEIFDPTVAAAGGRRLTIAHTVSFSFDMSWEELLWLVEGHEVHVCDEELRRDARALVDYCRTHGVDVVNVTPTYARVLLEEGLVRRHPLALMLLGGEAVPEALWTELRETTLGYNLYGPTEYTINTLGAGTRDSATSTVGRPIHNTRAHVLDQWLRPVDDGVVGELYIAGAGLARGYLDRRGNTADRFVADPWNPGGRMYRTGDLVRRRPDGNLDFLGRSDDQVKIRGYRVEPGEIEAALAARPGVRRAAVVVRTDADVKRLAAYVVPDGSVEPADLAEAVARVLPDYMVPTLWGVVDDLPLTVNGKLDVAALPAPRPVARRGGRAPRTGAERLLVEIVAAVVGLDVTDVSPEDDFFTLGGDSISSITLCSRARKAGLELAPRDVFRRRTVEALAAAAGRATGAPAVRDDGVGDVPNTPILAAFQDMPLANFYQSSVLRTPAGMTRDELETVLAAVLARHDLLRARVVGSAEGGWHLTVPGPGGSVPLEMTDGRPSREQMAAATRAAAAALDARAGTMVRAHWFRAGDGPGSLLLVVHHLVVDGVSWRILGADLEQAWAAVRAGRAPELEEVATSFRTWATRMRTAADEGRFRGEAAYWRDVLATPDPDLGSRPLDPAVDVAATTDDVVLELPSDVTGPLLSTVPAAIFGGVNDVLLAGFALAVGHWRRVRGRAEDAAVLLTLEGHGREPDPFDAAGPLDLSRTVGWFTSLHPVRLDPGTPGWDAVRAGGPELARAVKAVKDQLRVPNRGIGHGVLADLDPAAGLPVVEPQILFNYLGRFATGAATDWGSVEEYAALGEGVDPSSEVRALSVNAITHDTAAGPEFSATLTFPTGILARAEVEQLAALWGEALRAIASAEDLAGHTPADFPLVTLTADDVAELETTVPGGPVDVLPLLPLQQGMYFHSVQAEGRDPYVIQHVLELRGTVDPDLLRQAVAAMVARHDVLRAGFRELSDGRVAQVLAADVPLPWETCDLREHPERFDEVAAERFRTVFDLAAPPLLRYLLVRLADDRHRLVQTMHHLLADGWSYPLMFNDIAAAYGQLVRTGQVSLPAPSVTFADHVAVLAGRAPEASRKVWADVLAQVDGPTRLVDAEPGTTSDAPHAAAEQVLDADVSARLLDRVRAAGVTISTAVHGAWGLLLGRTLGRERVVFGSTVSGRGDDTAGIEEIVGPMINTVPVPLAWSPGEPVCDVLARLQEQQLTVLEHQHLGLTELARVAGVAGELFDTIVVVENFLVTEAATDPTGSAGLPELEWIDGTDAAHYPVSLVAHPGDRLRLKVTYDTGRVDEATAERLVGRLAGFLAQLADDPDVTVAGLSTGAEVASAPQLVPAPGATLPELFRAVARAHADAVAVRDGRAELTYAELDARSDALAVRLAAHGVRAGTRVAITLPRSADVVVAVLGVLKAGACYVPIDPGSPPSRVAHILADARPDCVLAAEGTAALLPADGPAVLTLDGLDPARFPRPSRPPAPAGSAEADAYVIYTSGSTGLPKGVAVPHRAVTSLFEGTSGFGFGPDDVWTLFHSYAFDFSVWEIWGALLHGGRLVVVDDDVVRDPQRFRALLSDERVTVLNQTPSAFRSLVAADRDDDRPLALRHVVFGGEALDLRRLAPWYARHADTAPRLTNMYGITETCVHVTVRPLTAADATRPDSVIGVALPTLAVHVLDQYLQPVPAGVVGEVYVAGSQLARGYLDRPGLTAARFVASPFVPGERLYRSGDLARWTDDGELVHLGRSDHQVQLRGYRIEPGEVEAALLQVDGVDGAAVGVQHDAQGRPRLVAHLVAPATLDTDAVRRHAQTVLPAHMVPALYAVVDRLPLTVNGKLDRDALPAIATPAAPAAPAAAGPPAPGVTAETLAALFGEILDVPVGVDDDFFAAGGDSIIALQLVNRCKRLGLRIAPRDVFAHRTPAALAALAAPGGGAAPPSHDDRHEDRHEDDPDAIGPVMLTPIVHRLAELGGRIDRFNQSELLVTPAGATPEQIGAVVTALLRRHDALRLRLSRPAPMLWALETVRDLPALDDVLTVVDGRGLHLPELLGTVSDAAADRLAPDAGRMLAAVFVDRGDEPGRLLLVVHHLAVDGVSWRILDEDARTAWEAVAQGRVPVLEPVATSLRTHARLLNESSAQQERLAEFPHWTEVLAAGAELDPQQLLVGRTIGETREHRFRLTAAQTQPLLTTVPAAARADVTETLLTGLRVGLSRWRAAQGVADGDVAVDLERHGRDDLPGAEVDLARTVGWFTSIAPVRLPVPDGEPLDRVGAVRDRLRAAPDGGRGYGLLRYCNARTAAALARLGQPQVLFNYLGRFAAAGDVVAWGAAPESGALRVGPSPDMGTPYLLEVNAYCEDGPDGPELEVVLTYLDGGITAPDELGDAFADALRELAAAAGGTARLTPADVHHRGLTAAEVDAVAAGTSVAVTDVWPLSPLQEGLFVQAELAADADVYLAQNAFDFDRRLDAGRMAAAFEHVLAANAATRLGFTTVADGRPVAFVGDGLGARLTEIDLDGLDPDTAARRVDELTAADRTEAFDLRQPPLARLTVLHLPGGRDRLLFTYHLLLWDGWSRELVLTQLFDAYRGEPGPAPRGRFTDYLDWIGARDAAASAGFWRESFADLPAPTLLRPDAAGSEPVLAQRLSVEVPEDVTARLTAQARGVGVTLNALVSTALALVLGHATGSSDVVLGTTVAGRPTELDDIDDVVGVFLNTVPARVRLDPAASVADTMRQVQRDRVDAMEHEYLGLGDIQRAVGRGQLFDNLYVLQNFLDDDTFSDLETRNGIVGVASVDATHYPLTWVVMPGRRLWVKLEHRPDLVDATEAAALLGRLESVLTYLADADLAGSPLAAVPIPADDAPAGAERPLPDRTIAELLAEQAAATPDAEALTCGDTTLTYRELDAAVSSTARLLVGHGAGPERVVALALPRSTDMVVALFAVLRAGAAYLPLELDHPDERLRGLVADAAPVLLLTTSAVAPRTAGWGVPVVDLALSGSRDGDTPDGPGPRGPGHLDHPAYVIYTSGSTGRPKGVVTPYRGLTNMLQNHQESIFAPVVAAAGRRLRIAHTVSFSFDMSWEELLWLVEGHHVHVADEELRRDATALVAYCARHRIDVVNVTPTYAEALLDEGLLAGVHRPPLVLLGGENVPERLWATLRGTDGVLGYNLYGPTEYTINTLGAGTTESATSTVGRPIHNTTAHVLDAWLRPVPVGVPGELYIAGVGLARGYLNRPGLTAERFVADPFVPGGRLYRTGDLVRVRADGNIDFLGRTDDQIKIRGHRIELGEVQAAVAAAPGVRQAAVLAEPDGVGGKRLAAYLVGEEAALDPATVQRAVKHVLPGHMVPTAWAVTDALPLTVNGKLDTSRLPVAVSVSSGGRPPATAAERALCALFGEVLDVPVDGPEAFGVEDDFFDRGGHSLVAIRLLGRIRAELGADLSLRDLFDGRTPERVAARIAGTAAAGPARPALVATAPEPGRVEVAPRSPSQDQLWLLHRLDPASTAYQYPLVLRLAGHLDRAVLQAAVADVVARHEALRTLVDDAGQHVLPAADVPVTDDVADALHRPFDLAAEVPIRVAVAEEPDGHTVLALVLHHIAMDEWSDGILLRDLSTAYAARLAGSVPQWAPLPARYADYARWQAELLGDPDDPDSGPVAAVRFWREQLRGLPTDIDLSGVLPADAGTATGGAVEADLPADLVRPLRELAAGESASLFMLLHAALSVLLHRLGAGDDIAIGTPTSGRTEPELAELVGFFVNPVVLRVGLTAGETFVELLRRVRAGDLAAFEQATLPFPRVVEAVNPPRTAGRNPLFHVMLGYLAQPGGEPAVCGLPARWAAQSQVGAKFDLDVTALDHGDAGVTLVVEWGPGLGDRAAADRLVERFVGLLRAVAADPDVAVGRIDVRTDDERAQPGVLVGPDRSGGVAVPQLLEAVAADRPDAPALATTAGRLTFAQLADRVGRIATLLRGRGVGPEVVVALALPRAETVPALLGVLAAGGTALPLDVRQPEQRTRFVLDDARPALVVTTAEWAGTVPDTGVPRLLLDREPLPAPTAPLAPHPDSAAYVIYTSGSTGRPKGVTGLHRGLANLYGSHRADLVGPAQARLRRDRLRVAHAASFTFDGAWDPLMWMLAGHELHVLDEQLLLDPPALRAHVAEHDVDLLDLTPTYLRELAALGFLEPAARRPGVVVVGGEQLPAVLAEQLRALPDVEVHDLYGPTEFTVDAYGWHSVPGDGPGTDTRTETAGPVANTRALVLDDALLPCPVGVPGELYLAGAGLTRGYLRRPGLTAARFVAAPDGSRMYRTGDLVRRGPDGRLTYLGRTDDQVKLRGLRIEPGEIEAALATHPQVAHAAVVVREDTPGRPLLVAYVVPAGEEVLAAAALRAHLAARLPEQWLPTAYVPVPELPRTSSGKLDRAALPAPLAVASVGRPAATRTERALAVLVGDLLGIPAPGADEDFFALGGHSLMLVGLAAAIRRELGVEVTIAELFTAPSVAAMARLVDGDRGGADALAPVLPLRVGGSAPPLFVLPPASGLTWQFAALKRHLPDDVPLYGLQAPRLSRATDLPTTLAALADEHARHVTEIAPTGPVRLLGWSFGGFLAHELACRLRAAGREVTFVGMLDAHRSGGTSSTDLGGLLRELGHEPPAGAEPGLDDAVALLRAGGDGVAAVLTDEQVAAVVANYLDSDRMIDSARPGVLDADVFFVDATVPEQGFSGSASAGWRDHVRGELHVEQVACGHSQLLDHAVLAQLAPALAAALAT</sequence>
<dbReference type="CDD" id="cd17643">
    <property type="entry name" value="A_NRPS_Cytc1-like"/>
    <property type="match status" value="1"/>
</dbReference>
<reference evidence="9" key="1">
    <citation type="journal article" date="2019" name="Int. J. Syst. Evol. Microbiol.">
        <title>The Global Catalogue of Microorganisms (GCM) 10K type strain sequencing project: providing services to taxonomists for standard genome sequencing and annotation.</title>
        <authorList>
            <consortium name="The Broad Institute Genomics Platform"/>
            <consortium name="The Broad Institute Genome Sequencing Center for Infectious Disease"/>
            <person name="Wu L."/>
            <person name="Ma J."/>
        </authorList>
    </citation>
    <scope>NUCLEOTIDE SEQUENCE [LARGE SCALE GENOMIC DNA]</scope>
    <source>
        <strain evidence="9">CCUG 49018</strain>
    </source>
</reference>
<evidence type="ECO:0000256" key="4">
    <source>
        <dbReference type="ARBA" id="ARBA00022737"/>
    </source>
</evidence>
<keyword evidence="5" id="KW-0045">Antibiotic biosynthesis</keyword>
<dbReference type="PANTHER" id="PTHR45527:SF1">
    <property type="entry name" value="FATTY ACID SYNTHASE"/>
    <property type="match status" value="1"/>
</dbReference>
<name>A0ABW3V9C2_9PSEU</name>
<evidence type="ECO:0000256" key="6">
    <source>
        <dbReference type="SAM" id="MobiDB-lite"/>
    </source>
</evidence>
<dbReference type="EMBL" id="JBHTMB010000006">
    <property type="protein sequence ID" value="MFD1231742.1"/>
    <property type="molecule type" value="Genomic_DNA"/>
</dbReference>
<dbReference type="InterPro" id="IPR009081">
    <property type="entry name" value="PP-bd_ACP"/>
</dbReference>
<dbReference type="InterPro" id="IPR020806">
    <property type="entry name" value="PKS_PP-bd"/>
</dbReference>
<feature type="compositionally biased region" description="Basic and acidic residues" evidence="6">
    <location>
        <begin position="5112"/>
        <end position="5123"/>
    </location>
</feature>
<dbReference type="Pfam" id="PF13193">
    <property type="entry name" value="AMP-binding_C"/>
    <property type="match status" value="5"/>
</dbReference>
<organism evidence="8 9">
    <name type="scientific">Pseudonocardia benzenivorans</name>
    <dbReference type="NCBI Taxonomy" id="228005"/>
    <lineage>
        <taxon>Bacteria</taxon>
        <taxon>Bacillati</taxon>
        <taxon>Actinomycetota</taxon>
        <taxon>Actinomycetes</taxon>
        <taxon>Pseudonocardiales</taxon>
        <taxon>Pseudonocardiaceae</taxon>
        <taxon>Pseudonocardia</taxon>
    </lineage>
</organism>
<feature type="domain" description="Carrier" evidence="7">
    <location>
        <begin position="7596"/>
        <end position="7671"/>
    </location>
</feature>
<dbReference type="Gene3D" id="3.30.300.30">
    <property type="match status" value="6"/>
</dbReference>
<dbReference type="InterPro" id="IPR000873">
    <property type="entry name" value="AMP-dep_synth/lig_dom"/>
</dbReference>
<dbReference type="Pfam" id="PF00668">
    <property type="entry name" value="Condensation"/>
    <property type="match status" value="9"/>
</dbReference>
<evidence type="ECO:0000256" key="3">
    <source>
        <dbReference type="ARBA" id="ARBA00022553"/>
    </source>
</evidence>
<dbReference type="PROSITE" id="PS50075">
    <property type="entry name" value="CARRIER"/>
    <property type="match status" value="6"/>
</dbReference>
<feature type="region of interest" description="Disordered" evidence="6">
    <location>
        <begin position="5102"/>
        <end position="5128"/>
    </location>
</feature>
<dbReference type="SUPFAM" id="SSF53474">
    <property type="entry name" value="alpha/beta-Hydrolases"/>
    <property type="match status" value="1"/>
</dbReference>
<dbReference type="InterPro" id="IPR001031">
    <property type="entry name" value="Thioesterase"/>
</dbReference>
<evidence type="ECO:0000313" key="9">
    <source>
        <dbReference type="Proteomes" id="UP001597182"/>
    </source>
</evidence>
<comment type="cofactor">
    <cofactor evidence="1">
        <name>pantetheine 4'-phosphate</name>
        <dbReference type="ChEBI" id="CHEBI:47942"/>
    </cofactor>
</comment>
<dbReference type="Gene3D" id="3.30.559.30">
    <property type="entry name" value="Nonribosomal peptide synthetase, condensation domain"/>
    <property type="match status" value="9"/>
</dbReference>
<evidence type="ECO:0000256" key="2">
    <source>
        <dbReference type="ARBA" id="ARBA00022450"/>
    </source>
</evidence>
<dbReference type="PROSITE" id="PS00012">
    <property type="entry name" value="PHOSPHOPANTETHEINE"/>
    <property type="match status" value="4"/>
</dbReference>
<evidence type="ECO:0000256" key="1">
    <source>
        <dbReference type="ARBA" id="ARBA00001957"/>
    </source>
</evidence>
<dbReference type="InterPro" id="IPR001242">
    <property type="entry name" value="Condensation_dom"/>
</dbReference>
<dbReference type="SUPFAM" id="SSF56801">
    <property type="entry name" value="Acetyl-CoA synthetase-like"/>
    <property type="match status" value="6"/>
</dbReference>
<keyword evidence="4" id="KW-0677">Repeat</keyword>
<dbReference type="Gene3D" id="3.30.559.10">
    <property type="entry name" value="Chloramphenicol acetyltransferase-like domain"/>
    <property type="match status" value="9"/>
</dbReference>
<dbReference type="InterPro" id="IPR042099">
    <property type="entry name" value="ANL_N_sf"/>
</dbReference>
<dbReference type="CDD" id="cd17646">
    <property type="entry name" value="A_NRPS_AB3403-like"/>
    <property type="match status" value="2"/>
</dbReference>
<evidence type="ECO:0000256" key="5">
    <source>
        <dbReference type="ARBA" id="ARBA00023194"/>
    </source>
</evidence>
<keyword evidence="9" id="KW-1185">Reference proteome</keyword>
<dbReference type="Proteomes" id="UP001597182">
    <property type="component" value="Unassembled WGS sequence"/>
</dbReference>
<feature type="compositionally biased region" description="Basic and acidic residues" evidence="6">
    <location>
        <begin position="513"/>
        <end position="535"/>
    </location>
</feature>
<feature type="domain" description="Carrier" evidence="7">
    <location>
        <begin position="532"/>
        <end position="606"/>
    </location>
</feature>
<dbReference type="Gene3D" id="3.40.50.12780">
    <property type="entry name" value="N-terminal domain of ligase-like"/>
    <property type="match status" value="3"/>
</dbReference>
<dbReference type="NCBIfam" id="TIGR01733">
    <property type="entry name" value="AA-adenyl-dom"/>
    <property type="match status" value="6"/>
</dbReference>
<dbReference type="PANTHER" id="PTHR45527">
    <property type="entry name" value="NONRIBOSOMAL PEPTIDE SYNTHETASE"/>
    <property type="match status" value="1"/>
</dbReference>
<dbReference type="InterPro" id="IPR023213">
    <property type="entry name" value="CAT-like_dom_sf"/>
</dbReference>
<keyword evidence="3" id="KW-0597">Phosphoprotein</keyword>
<feature type="region of interest" description="Disordered" evidence="6">
    <location>
        <begin position="511"/>
        <end position="535"/>
    </location>
</feature>
<gene>
    <name evidence="8" type="ORF">ACFQ34_00435</name>
</gene>
<protein>
    <submittedName>
        <fullName evidence="8">Non-ribosomal peptide synthase/polyketide synthase</fullName>
    </submittedName>
</protein>
<dbReference type="Pfam" id="PF00501">
    <property type="entry name" value="AMP-binding"/>
    <property type="match status" value="6"/>
</dbReference>
<dbReference type="InterPro" id="IPR045851">
    <property type="entry name" value="AMP-bd_C_sf"/>
</dbReference>
<proteinExistence type="predicted"/>
<feature type="domain" description="Carrier" evidence="7">
    <location>
        <begin position="6549"/>
        <end position="6629"/>
    </location>
</feature>
<dbReference type="InterPro" id="IPR020845">
    <property type="entry name" value="AMP-binding_CS"/>
</dbReference>
<feature type="domain" description="Carrier" evidence="7">
    <location>
        <begin position="5032"/>
        <end position="5106"/>
    </location>
</feature>
<dbReference type="Pfam" id="PF00975">
    <property type="entry name" value="Thioesterase"/>
    <property type="match status" value="1"/>
</dbReference>
<feature type="domain" description="Carrier" evidence="7">
    <location>
        <begin position="2002"/>
        <end position="2076"/>
    </location>
</feature>
<dbReference type="Gene3D" id="3.40.50.980">
    <property type="match status" value="6"/>
</dbReference>
<evidence type="ECO:0000313" key="8">
    <source>
        <dbReference type="EMBL" id="MFD1231742.1"/>
    </source>
</evidence>
<dbReference type="InterPro" id="IPR036736">
    <property type="entry name" value="ACP-like_sf"/>
</dbReference>
<dbReference type="SMART" id="SM00824">
    <property type="entry name" value="PKS_TE"/>
    <property type="match status" value="1"/>
</dbReference>
<dbReference type="Pfam" id="PF00550">
    <property type="entry name" value="PP-binding"/>
    <property type="match status" value="6"/>
</dbReference>
<comment type="caution">
    <text evidence="8">The sequence shown here is derived from an EMBL/GenBank/DDBJ whole genome shotgun (WGS) entry which is preliminary data.</text>
</comment>
<dbReference type="InterPro" id="IPR006162">
    <property type="entry name" value="Ppantetheine_attach_site"/>
</dbReference>
<dbReference type="RefSeq" id="WP_346093485.1">
    <property type="nucleotide sequence ID" value="NZ_BAABKS010000080.1"/>
</dbReference>
<feature type="domain" description="Carrier" evidence="7">
    <location>
        <begin position="3511"/>
        <end position="3587"/>
    </location>
</feature>
<evidence type="ECO:0000259" key="7">
    <source>
        <dbReference type="PROSITE" id="PS50075"/>
    </source>
</evidence>
<keyword evidence="2" id="KW-0596">Phosphopantetheine</keyword>
<dbReference type="NCBIfam" id="NF004282">
    <property type="entry name" value="PRK05691.1"/>
    <property type="match status" value="10"/>
</dbReference>
<dbReference type="NCBIfam" id="NF003417">
    <property type="entry name" value="PRK04813.1"/>
    <property type="match status" value="6"/>
</dbReference>
<dbReference type="NCBIfam" id="TIGR01720">
    <property type="entry name" value="NRPS-para261"/>
    <property type="match status" value="3"/>
</dbReference>
<dbReference type="InterPro" id="IPR029058">
    <property type="entry name" value="AB_hydrolase_fold"/>
</dbReference>
<dbReference type="PROSITE" id="PS00455">
    <property type="entry name" value="AMP_BINDING"/>
    <property type="match status" value="6"/>
</dbReference>
<dbReference type="Gene3D" id="3.40.50.1820">
    <property type="entry name" value="alpha/beta hydrolase"/>
    <property type="match status" value="1"/>
</dbReference>
<dbReference type="InterPro" id="IPR020802">
    <property type="entry name" value="TesA-like"/>
</dbReference>
<dbReference type="SUPFAM" id="SSF47336">
    <property type="entry name" value="ACP-like"/>
    <property type="match status" value="6"/>
</dbReference>
<dbReference type="InterPro" id="IPR010071">
    <property type="entry name" value="AA_adenyl_dom"/>
</dbReference>
<dbReference type="Gene3D" id="2.30.38.10">
    <property type="entry name" value="Luciferase, Domain 3"/>
    <property type="match status" value="3"/>
</dbReference>
<dbReference type="SMART" id="SM00823">
    <property type="entry name" value="PKS_PP"/>
    <property type="match status" value="6"/>
</dbReference>